<dbReference type="SMART" id="SM00382">
    <property type="entry name" value="AAA"/>
    <property type="match status" value="1"/>
</dbReference>
<dbReference type="Gene3D" id="3.40.50.300">
    <property type="entry name" value="P-loop containing nucleotide triphosphate hydrolases"/>
    <property type="match status" value="1"/>
</dbReference>
<dbReference type="CDD" id="cd00009">
    <property type="entry name" value="AAA"/>
    <property type="match status" value="1"/>
</dbReference>
<dbReference type="InterPro" id="IPR027417">
    <property type="entry name" value="P-loop_NTPase"/>
</dbReference>
<evidence type="ECO:0000259" key="1">
    <source>
        <dbReference type="SMART" id="SM00382"/>
    </source>
</evidence>
<accession>A0A3N0CB42</accession>
<feature type="domain" description="AAA+ ATPase" evidence="1">
    <location>
        <begin position="34"/>
        <end position="315"/>
    </location>
</feature>
<name>A0A3N0CB42_9ACTN</name>
<keyword evidence="3" id="KW-1185">Reference proteome</keyword>
<dbReference type="AlphaFoldDB" id="A0A3N0CB42"/>
<sequence length="648" mass="70873">MRLQEHVAAREASVFVAREGELGRLRTFLENTSEHRVVFLTGPAGSGKSALLRELARRAPSLGYTVVELDARELLADTGRLEEAFADAAVLARPLILLDSAELLGLHQALLREQHLGRLPVAARVVVAQRDEVEPAWWTSPWAPSLLVLPIGPLESGAVAAFLAARGVRDPDEVARVTSWADGHALSLTLATAARESSGRALTDADLGSLEHRLLDHLTAGRLADPDLVHRDRTVLMVAALAPSVDAGLLAAVLPDIDGDRAERWLRALPFAERLGGRVTLHQRIRRLIAAQLRRIDPDLERSLRLRIIDHLIDAADRAHLAIDLREVLAPPQDRGVTPSRALASPWKVEQATASDLAFLQVLLADRDPSYLAWVLRWVREAPEHTVVVRRPGTGEPVAFTVWATPESVPAGFADDRLLRGWLDWATEHDLAGQSLLNPVTELWVTEDVADEVRALVLTALVQACGLPNFKRWVVTRNPPAPDPLHCGGIRARELDLAFGDLRFETYVLDYGDAGVIPAIRHQAHVDLAATRTPVSGTAAETVQVEAVREALRSFHDPLVLAASPLARGTDPAGRAEYLTRLIRTAVDEAFGDHDDARLHRDVLLLGYLEAGAGHARAMRALHMSRTTYFRRLRDATARLAAWLAAAS</sequence>
<dbReference type="EMBL" id="RJSE01000009">
    <property type="protein sequence ID" value="RNL60529.1"/>
    <property type="molecule type" value="Genomic_DNA"/>
</dbReference>
<gene>
    <name evidence="2" type="ORF">EFK50_19615</name>
</gene>
<organism evidence="2 3">
    <name type="scientific">Nocardioides marmoriginsengisoli</name>
    <dbReference type="NCBI Taxonomy" id="661483"/>
    <lineage>
        <taxon>Bacteria</taxon>
        <taxon>Bacillati</taxon>
        <taxon>Actinomycetota</taxon>
        <taxon>Actinomycetes</taxon>
        <taxon>Propionibacteriales</taxon>
        <taxon>Nocardioidaceae</taxon>
        <taxon>Nocardioides</taxon>
    </lineage>
</organism>
<dbReference type="InterPro" id="IPR003959">
    <property type="entry name" value="ATPase_AAA_core"/>
</dbReference>
<dbReference type="RefSeq" id="WP_123229281.1">
    <property type="nucleotide sequence ID" value="NZ_RJSE01000009.1"/>
</dbReference>
<dbReference type="GO" id="GO:0005524">
    <property type="term" value="F:ATP binding"/>
    <property type="evidence" value="ECO:0007669"/>
    <property type="project" value="InterPro"/>
</dbReference>
<dbReference type="Pfam" id="PF00004">
    <property type="entry name" value="AAA"/>
    <property type="match status" value="1"/>
</dbReference>
<dbReference type="Proteomes" id="UP000267128">
    <property type="component" value="Unassembled WGS sequence"/>
</dbReference>
<dbReference type="OrthoDB" id="3752126at2"/>
<reference evidence="2 3" key="1">
    <citation type="submission" date="2018-11" db="EMBL/GenBank/DDBJ databases">
        <authorList>
            <person name="Li F."/>
        </authorList>
    </citation>
    <scope>NUCLEOTIDE SEQUENCE [LARGE SCALE GENOMIC DNA]</scope>
    <source>
        <strain evidence="2 3">Gsoil 097</strain>
    </source>
</reference>
<dbReference type="SUPFAM" id="SSF52540">
    <property type="entry name" value="P-loop containing nucleoside triphosphate hydrolases"/>
    <property type="match status" value="1"/>
</dbReference>
<dbReference type="GO" id="GO:0016887">
    <property type="term" value="F:ATP hydrolysis activity"/>
    <property type="evidence" value="ECO:0007669"/>
    <property type="project" value="InterPro"/>
</dbReference>
<proteinExistence type="predicted"/>
<protein>
    <submittedName>
        <fullName evidence="2">AAA family ATPase</fullName>
    </submittedName>
</protein>
<evidence type="ECO:0000313" key="3">
    <source>
        <dbReference type="Proteomes" id="UP000267128"/>
    </source>
</evidence>
<evidence type="ECO:0000313" key="2">
    <source>
        <dbReference type="EMBL" id="RNL60529.1"/>
    </source>
</evidence>
<comment type="caution">
    <text evidence="2">The sequence shown here is derived from an EMBL/GenBank/DDBJ whole genome shotgun (WGS) entry which is preliminary data.</text>
</comment>
<dbReference type="InterPro" id="IPR003593">
    <property type="entry name" value="AAA+_ATPase"/>
</dbReference>